<dbReference type="InterPro" id="IPR016187">
    <property type="entry name" value="CTDL_fold"/>
</dbReference>
<dbReference type="InterPro" id="IPR016186">
    <property type="entry name" value="C-type_lectin-like/link_sf"/>
</dbReference>
<dbReference type="Gene3D" id="3.10.100.10">
    <property type="entry name" value="Mannose-Binding Protein A, subunit A"/>
    <property type="match status" value="1"/>
</dbReference>
<dbReference type="Pfam" id="PF00059">
    <property type="entry name" value="Lectin_C"/>
    <property type="match status" value="1"/>
</dbReference>
<evidence type="ECO:0000256" key="4">
    <source>
        <dbReference type="SAM" id="Phobius"/>
    </source>
</evidence>
<keyword evidence="3" id="KW-1015">Disulfide bond</keyword>
<dbReference type="EMBL" id="JAIPUX010000439">
    <property type="protein sequence ID" value="KAH0628970.1"/>
    <property type="molecule type" value="Genomic_DNA"/>
</dbReference>
<dbReference type="PANTHER" id="PTHR22803">
    <property type="entry name" value="MANNOSE, PHOSPHOLIPASE, LECTIN RECEPTOR RELATED"/>
    <property type="match status" value="1"/>
</dbReference>
<keyword evidence="7" id="KW-1185">Reference proteome</keyword>
<comment type="subcellular location">
    <subcellularLocation>
        <location evidence="1">Secreted</location>
    </subcellularLocation>
</comment>
<dbReference type="PROSITE" id="PS50041">
    <property type="entry name" value="C_TYPE_LECTIN_2"/>
    <property type="match status" value="1"/>
</dbReference>
<dbReference type="InterPro" id="IPR050111">
    <property type="entry name" value="C-type_lectin/snaclec_domain"/>
</dbReference>
<organism evidence="6 7">
    <name type="scientific">Phrynosoma platyrhinos</name>
    <name type="common">Desert horned lizard</name>
    <dbReference type="NCBI Taxonomy" id="52577"/>
    <lineage>
        <taxon>Eukaryota</taxon>
        <taxon>Metazoa</taxon>
        <taxon>Chordata</taxon>
        <taxon>Craniata</taxon>
        <taxon>Vertebrata</taxon>
        <taxon>Euteleostomi</taxon>
        <taxon>Lepidosauria</taxon>
        <taxon>Squamata</taxon>
        <taxon>Bifurcata</taxon>
        <taxon>Unidentata</taxon>
        <taxon>Episquamata</taxon>
        <taxon>Toxicofera</taxon>
        <taxon>Iguania</taxon>
        <taxon>Phrynosomatidae</taxon>
        <taxon>Phrynosomatinae</taxon>
        <taxon>Phrynosoma</taxon>
    </lineage>
</organism>
<protein>
    <recommendedName>
        <fullName evidence="5">C-type lectin domain-containing protein</fullName>
    </recommendedName>
</protein>
<evidence type="ECO:0000256" key="2">
    <source>
        <dbReference type="ARBA" id="ARBA00022525"/>
    </source>
</evidence>
<reference evidence="6 7" key="1">
    <citation type="journal article" date="2022" name="Gigascience">
        <title>A chromosome-level genome assembly and annotation of the desert horned lizard, Phrynosoma platyrhinos, provides insight into chromosomal rearrangements among reptiles.</title>
        <authorList>
            <person name="Koochekian N."/>
            <person name="Ascanio A."/>
            <person name="Farleigh K."/>
            <person name="Card D.C."/>
            <person name="Schield D.R."/>
            <person name="Castoe T.A."/>
            <person name="Jezkova T."/>
        </authorList>
    </citation>
    <scope>NUCLEOTIDE SEQUENCE [LARGE SCALE GENOMIC DNA]</scope>
    <source>
        <strain evidence="6">NK-2021</strain>
    </source>
</reference>
<keyword evidence="2" id="KW-0964">Secreted</keyword>
<comment type="caution">
    <text evidence="6">The sequence shown here is derived from an EMBL/GenBank/DDBJ whole genome shotgun (WGS) entry which is preliminary data.</text>
</comment>
<evidence type="ECO:0000256" key="3">
    <source>
        <dbReference type="ARBA" id="ARBA00023157"/>
    </source>
</evidence>
<dbReference type="InterPro" id="IPR018378">
    <property type="entry name" value="C-type_lectin_CS"/>
</dbReference>
<feature type="transmembrane region" description="Helical" evidence="4">
    <location>
        <begin position="41"/>
        <end position="62"/>
    </location>
</feature>
<keyword evidence="4" id="KW-1133">Transmembrane helix</keyword>
<accession>A0ABQ7THR9</accession>
<dbReference type="SUPFAM" id="SSF56436">
    <property type="entry name" value="C-type lectin-like"/>
    <property type="match status" value="1"/>
</dbReference>
<keyword evidence="4" id="KW-0472">Membrane</keyword>
<evidence type="ECO:0000313" key="7">
    <source>
        <dbReference type="Proteomes" id="UP000826234"/>
    </source>
</evidence>
<dbReference type="SMART" id="SM00034">
    <property type="entry name" value="CLECT"/>
    <property type="match status" value="1"/>
</dbReference>
<proteinExistence type="predicted"/>
<evidence type="ECO:0000256" key="1">
    <source>
        <dbReference type="ARBA" id="ARBA00004613"/>
    </source>
</evidence>
<evidence type="ECO:0000259" key="5">
    <source>
        <dbReference type="PROSITE" id="PS50041"/>
    </source>
</evidence>
<gene>
    <name evidence="6" type="ORF">JD844_010646</name>
</gene>
<name>A0ABQ7THR9_PHRPL</name>
<keyword evidence="4" id="KW-0812">Transmembrane</keyword>
<dbReference type="InterPro" id="IPR001304">
    <property type="entry name" value="C-type_lectin-like"/>
</dbReference>
<evidence type="ECO:0000313" key="6">
    <source>
        <dbReference type="EMBL" id="KAH0628970.1"/>
    </source>
</evidence>
<dbReference type="PROSITE" id="PS00615">
    <property type="entry name" value="C_TYPE_LECTIN_1"/>
    <property type="match status" value="1"/>
</dbReference>
<feature type="domain" description="C-type lectin" evidence="5">
    <location>
        <begin position="89"/>
        <end position="173"/>
    </location>
</feature>
<dbReference type="Proteomes" id="UP000826234">
    <property type="component" value="Unassembled WGS sequence"/>
</dbReference>
<sequence>MMIQVGAYERQEDDTGEEARTAMAQRTLVRYIRQWQWQSSYLVYLLLAVAYLLIIILFGIVTSKASSSDLNKELLKPETQQIHESESFHILLKYHQNFLQNRTNSQRYWIGLTDKNVEGEWKWLDGSSSTSGFTYWAQGEPNNSDSGEDCAHLWMNGEWNDVYCTYPCYYICEKPVLNLRT</sequence>